<proteinExistence type="predicted"/>
<dbReference type="EMBL" id="POWF01000007">
    <property type="protein sequence ID" value="PNQ72645.1"/>
    <property type="molecule type" value="Genomic_DNA"/>
</dbReference>
<evidence type="ECO:0000313" key="2">
    <source>
        <dbReference type="Proteomes" id="UP000236641"/>
    </source>
</evidence>
<gene>
    <name evidence="1" type="ORF">C1T31_10885</name>
</gene>
<dbReference type="Proteomes" id="UP000236641">
    <property type="component" value="Unassembled WGS sequence"/>
</dbReference>
<reference evidence="1 2" key="1">
    <citation type="submission" date="2018-01" db="EMBL/GenBank/DDBJ databases">
        <title>The draft genome of Hanstruepera neustonica JCM19743.</title>
        <authorList>
            <person name="He R.-H."/>
            <person name="Du Z.-J."/>
        </authorList>
    </citation>
    <scope>NUCLEOTIDE SEQUENCE [LARGE SCALE GENOMIC DNA]</scope>
    <source>
        <strain evidence="1 2">JCM19743</strain>
    </source>
</reference>
<protein>
    <submittedName>
        <fullName evidence="1">Uncharacterized protein</fullName>
    </submittedName>
</protein>
<evidence type="ECO:0000313" key="1">
    <source>
        <dbReference type="EMBL" id="PNQ72645.1"/>
    </source>
</evidence>
<accession>A0A2K1DX92</accession>
<sequence length="75" mass="8529">MRQISKLLILLLLIGFWSCRDTKEADEAVETEVQQETSGTEATDNYIDPEVDKATEELDKEVKELDDALNELDTI</sequence>
<keyword evidence="2" id="KW-1185">Reference proteome</keyword>
<dbReference type="RefSeq" id="WP_103052525.1">
    <property type="nucleotide sequence ID" value="NZ_POWF01000007.1"/>
</dbReference>
<name>A0A2K1DX92_9FLAO</name>
<comment type="caution">
    <text evidence="1">The sequence shown here is derived from an EMBL/GenBank/DDBJ whole genome shotgun (WGS) entry which is preliminary data.</text>
</comment>
<dbReference type="AlphaFoldDB" id="A0A2K1DX92"/>
<organism evidence="1 2">
    <name type="scientific">Hanstruepera neustonica</name>
    <dbReference type="NCBI Taxonomy" id="1445657"/>
    <lineage>
        <taxon>Bacteria</taxon>
        <taxon>Pseudomonadati</taxon>
        <taxon>Bacteroidota</taxon>
        <taxon>Flavobacteriia</taxon>
        <taxon>Flavobacteriales</taxon>
        <taxon>Flavobacteriaceae</taxon>
        <taxon>Hanstruepera</taxon>
    </lineage>
</organism>